<dbReference type="PANTHER" id="PTHR43670">
    <property type="entry name" value="HEAT SHOCK PROTEIN 26"/>
    <property type="match status" value="1"/>
</dbReference>
<dbReference type="Pfam" id="PF00011">
    <property type="entry name" value="HSP20"/>
    <property type="match status" value="1"/>
</dbReference>
<feature type="transmembrane region" description="Helical" evidence="7">
    <location>
        <begin position="217"/>
        <end position="235"/>
    </location>
</feature>
<dbReference type="GO" id="GO:0005886">
    <property type="term" value="C:plasma membrane"/>
    <property type="evidence" value="ECO:0007669"/>
    <property type="project" value="UniProtKB-SubCell"/>
</dbReference>
<evidence type="ECO:0000313" key="9">
    <source>
        <dbReference type="EMBL" id="PHT94002.1"/>
    </source>
</evidence>
<accession>A0A1U8F9W1</accession>
<keyword evidence="7" id="KW-0812">Transmembrane</keyword>
<evidence type="ECO:0000256" key="2">
    <source>
        <dbReference type="ARBA" id="ARBA00022475"/>
    </source>
</evidence>
<dbReference type="CDD" id="cd06464">
    <property type="entry name" value="ACD_sHsps-like"/>
    <property type="match status" value="1"/>
</dbReference>
<comment type="similarity">
    <text evidence="4 5">Belongs to the small heat shock protein (HSP20) family.</text>
</comment>
<feature type="compositionally biased region" description="Basic and acidic residues" evidence="6">
    <location>
        <begin position="129"/>
        <end position="139"/>
    </location>
</feature>
<dbReference type="SUPFAM" id="SSF49764">
    <property type="entry name" value="HSP20-like chaperones"/>
    <property type="match status" value="1"/>
</dbReference>
<keyword evidence="3" id="KW-0611">Plant defense</keyword>
<dbReference type="OMA" id="ENCDRSK"/>
<reference evidence="9 10" key="2">
    <citation type="journal article" date="2017" name="Genome Biol.">
        <title>New reference genome sequences of hot pepper reveal the massive evolution of plant disease-resistance genes by retroduplication.</title>
        <authorList>
            <person name="Kim S."/>
            <person name="Park J."/>
            <person name="Yeom S.I."/>
            <person name="Kim Y.M."/>
            <person name="Seo E."/>
            <person name="Kim K.T."/>
            <person name="Kim M.S."/>
            <person name="Lee J.M."/>
            <person name="Cheong K."/>
            <person name="Shin H.S."/>
            <person name="Kim S.B."/>
            <person name="Han K."/>
            <person name="Lee J."/>
            <person name="Park M."/>
            <person name="Lee H.A."/>
            <person name="Lee H.Y."/>
            <person name="Lee Y."/>
            <person name="Oh S."/>
            <person name="Lee J.H."/>
            <person name="Choi E."/>
            <person name="Choi E."/>
            <person name="Lee S.E."/>
            <person name="Jeon J."/>
            <person name="Kim H."/>
            <person name="Choi G."/>
            <person name="Song H."/>
            <person name="Lee J."/>
            <person name="Lee S.C."/>
            <person name="Kwon J.K."/>
            <person name="Lee H.Y."/>
            <person name="Koo N."/>
            <person name="Hong Y."/>
            <person name="Kim R.W."/>
            <person name="Kang W.H."/>
            <person name="Huh J.H."/>
            <person name="Kang B.C."/>
            <person name="Yang T.J."/>
            <person name="Lee Y.H."/>
            <person name="Bennetzen J.L."/>
            <person name="Choi D."/>
        </authorList>
    </citation>
    <scope>NUCLEOTIDE SEQUENCE [LARGE SCALE GENOMIC DNA]</scope>
    <source>
        <strain evidence="10">cv. CM334</strain>
    </source>
</reference>
<comment type="caution">
    <text evidence="9">The sequence shown here is derived from an EMBL/GenBank/DDBJ whole genome shotgun (WGS) entry which is preliminary data.</text>
</comment>
<dbReference type="PANTHER" id="PTHR43670:SF73">
    <property type="entry name" value="INACTIVE PROTEIN RESTRICTED TEV MOVEMENT 2-LIKE"/>
    <property type="match status" value="1"/>
</dbReference>
<dbReference type="STRING" id="4072.A0A1U8F9W1"/>
<keyword evidence="2" id="KW-1003">Cell membrane</keyword>
<dbReference type="InterPro" id="IPR008978">
    <property type="entry name" value="HSP20-like_chaperone"/>
</dbReference>
<protein>
    <recommendedName>
        <fullName evidence="8">SHSP domain-containing protein</fullName>
    </recommendedName>
</protein>
<evidence type="ECO:0000256" key="3">
    <source>
        <dbReference type="ARBA" id="ARBA00022821"/>
    </source>
</evidence>
<feature type="compositionally biased region" description="Acidic residues" evidence="6">
    <location>
        <begin position="186"/>
        <end position="197"/>
    </location>
</feature>
<proteinExistence type="inferred from homology"/>
<gene>
    <name evidence="9" type="ORF">T459_01884</name>
</gene>
<keyword evidence="7" id="KW-0472">Membrane</keyword>
<dbReference type="InterPro" id="IPR002068">
    <property type="entry name" value="A-crystallin/Hsp20_dom"/>
</dbReference>
<evidence type="ECO:0000256" key="6">
    <source>
        <dbReference type="SAM" id="MobiDB-lite"/>
    </source>
</evidence>
<dbReference type="PROSITE" id="PS01031">
    <property type="entry name" value="SHSP"/>
    <property type="match status" value="1"/>
</dbReference>
<evidence type="ECO:0000256" key="1">
    <source>
        <dbReference type="ARBA" id="ARBA00004162"/>
    </source>
</evidence>
<evidence type="ECO:0000313" key="10">
    <source>
        <dbReference type="Proteomes" id="UP000222542"/>
    </source>
</evidence>
<sequence length="246" mass="26851">MNSKGAVVATPTQVYEDFVPSSKLVKEEHCDTIHLNLAGFKKEQMKVILTSTGILKISGQRPIGQNKWQRFHKEFPVAENCDKSKISAKFENDILRVQQPKIASLANKDKELAARGAENTPAAKRQKTSLRDEFSKQDNADINTPAKEEPKKASPKIGEQTEAKSVAENKLPADKSSSSSSSSSESESESTDDETDDITTGNTSNYLAANLKKPRKVIKLTLVALSVLGIGLYVANVMKSANEAEE</sequence>
<keyword evidence="10" id="KW-1185">Reference proteome</keyword>
<organism evidence="9 10">
    <name type="scientific">Capsicum annuum</name>
    <name type="common">Capsicum pepper</name>
    <dbReference type="NCBI Taxonomy" id="4072"/>
    <lineage>
        <taxon>Eukaryota</taxon>
        <taxon>Viridiplantae</taxon>
        <taxon>Streptophyta</taxon>
        <taxon>Embryophyta</taxon>
        <taxon>Tracheophyta</taxon>
        <taxon>Spermatophyta</taxon>
        <taxon>Magnoliopsida</taxon>
        <taxon>eudicotyledons</taxon>
        <taxon>Gunneridae</taxon>
        <taxon>Pentapetalae</taxon>
        <taxon>asterids</taxon>
        <taxon>lamiids</taxon>
        <taxon>Solanales</taxon>
        <taxon>Solanaceae</taxon>
        <taxon>Solanoideae</taxon>
        <taxon>Capsiceae</taxon>
        <taxon>Capsicum</taxon>
    </lineage>
</organism>
<dbReference type="SMR" id="A0A1U8F9W1"/>
<feature type="domain" description="SHSP" evidence="8">
    <location>
        <begin position="13"/>
        <end position="117"/>
    </location>
</feature>
<evidence type="ECO:0000256" key="4">
    <source>
        <dbReference type="PROSITE-ProRule" id="PRU00285"/>
    </source>
</evidence>
<dbReference type="GO" id="GO:0006952">
    <property type="term" value="P:defense response"/>
    <property type="evidence" value="ECO:0007669"/>
    <property type="project" value="UniProtKB-KW"/>
</dbReference>
<dbReference type="Gene3D" id="2.60.40.790">
    <property type="match status" value="1"/>
</dbReference>
<feature type="region of interest" description="Disordered" evidence="6">
    <location>
        <begin position="112"/>
        <end position="202"/>
    </location>
</feature>
<evidence type="ECO:0000259" key="8">
    <source>
        <dbReference type="PROSITE" id="PS01031"/>
    </source>
</evidence>
<dbReference type="AlphaFoldDB" id="A0A1U8F9W1"/>
<evidence type="ECO:0000256" key="7">
    <source>
        <dbReference type="SAM" id="Phobius"/>
    </source>
</evidence>
<keyword evidence="7" id="KW-1133">Transmembrane helix</keyword>
<dbReference type="Gramene" id="PHT94002">
    <property type="protein sequence ID" value="PHT94002"/>
    <property type="gene ID" value="T459_01884"/>
</dbReference>
<dbReference type="Proteomes" id="UP000222542">
    <property type="component" value="Unassembled WGS sequence"/>
</dbReference>
<evidence type="ECO:0000256" key="5">
    <source>
        <dbReference type="RuleBase" id="RU003616"/>
    </source>
</evidence>
<feature type="compositionally biased region" description="Low complexity" evidence="6">
    <location>
        <begin position="176"/>
        <end position="185"/>
    </location>
</feature>
<dbReference type="KEGG" id="cann:107855006"/>
<dbReference type="EMBL" id="AYRZ02000001">
    <property type="protein sequence ID" value="PHT94002.1"/>
    <property type="molecule type" value="Genomic_DNA"/>
</dbReference>
<feature type="compositionally biased region" description="Basic and acidic residues" evidence="6">
    <location>
        <begin position="159"/>
        <end position="173"/>
    </location>
</feature>
<dbReference type="GO" id="GO:0034605">
    <property type="term" value="P:cellular response to heat"/>
    <property type="evidence" value="ECO:0000318"/>
    <property type="project" value="GO_Central"/>
</dbReference>
<comment type="subcellular location">
    <subcellularLocation>
        <location evidence="1">Cell membrane</location>
        <topology evidence="1">Single-pass membrane protein</topology>
    </subcellularLocation>
</comment>
<dbReference type="OrthoDB" id="1431247at2759"/>
<reference evidence="9 10" key="1">
    <citation type="journal article" date="2014" name="Nat. Genet.">
        <title>Genome sequence of the hot pepper provides insights into the evolution of pungency in Capsicum species.</title>
        <authorList>
            <person name="Kim S."/>
            <person name="Park M."/>
            <person name="Yeom S.I."/>
            <person name="Kim Y.M."/>
            <person name="Lee J.M."/>
            <person name="Lee H.A."/>
            <person name="Seo E."/>
            <person name="Choi J."/>
            <person name="Cheong K."/>
            <person name="Kim K.T."/>
            <person name="Jung K."/>
            <person name="Lee G.W."/>
            <person name="Oh S.K."/>
            <person name="Bae C."/>
            <person name="Kim S.B."/>
            <person name="Lee H.Y."/>
            <person name="Kim S.Y."/>
            <person name="Kim M.S."/>
            <person name="Kang B.C."/>
            <person name="Jo Y.D."/>
            <person name="Yang H.B."/>
            <person name="Jeong H.J."/>
            <person name="Kang W.H."/>
            <person name="Kwon J.K."/>
            <person name="Shin C."/>
            <person name="Lim J.Y."/>
            <person name="Park J.H."/>
            <person name="Huh J.H."/>
            <person name="Kim J.S."/>
            <person name="Kim B.D."/>
            <person name="Cohen O."/>
            <person name="Paran I."/>
            <person name="Suh M.C."/>
            <person name="Lee S.B."/>
            <person name="Kim Y.K."/>
            <person name="Shin Y."/>
            <person name="Noh S.J."/>
            <person name="Park J."/>
            <person name="Seo Y.S."/>
            <person name="Kwon S.Y."/>
            <person name="Kim H.A."/>
            <person name="Park J.M."/>
            <person name="Kim H.J."/>
            <person name="Choi S.B."/>
            <person name="Bosland P.W."/>
            <person name="Reeves G."/>
            <person name="Jo S.H."/>
            <person name="Lee B.W."/>
            <person name="Cho H.T."/>
            <person name="Choi H.S."/>
            <person name="Lee M.S."/>
            <person name="Yu Y."/>
            <person name="Do Choi Y."/>
            <person name="Park B.S."/>
            <person name="van Deynze A."/>
            <person name="Ashrafi H."/>
            <person name="Hill T."/>
            <person name="Kim W.T."/>
            <person name="Pai H.S."/>
            <person name="Ahn H.K."/>
            <person name="Yeam I."/>
            <person name="Giovannoni J.J."/>
            <person name="Rose J.K."/>
            <person name="Sorensen I."/>
            <person name="Lee S.J."/>
            <person name="Kim R.W."/>
            <person name="Choi I.Y."/>
            <person name="Choi B.S."/>
            <person name="Lim J.S."/>
            <person name="Lee Y.H."/>
            <person name="Choi D."/>
        </authorList>
    </citation>
    <scope>NUCLEOTIDE SEQUENCE [LARGE SCALE GENOMIC DNA]</scope>
    <source>
        <strain evidence="10">cv. CM334</strain>
    </source>
</reference>
<name>A0A1U8F9W1_CAPAN</name>